<sequence length="312" mass="36121">MSSILVMGGTTFVSSSLAKYLIGQGYSVDILTRGNNKIEYEGIKEHIICDRKSKDEMEKVLKGRQYEFIFDISAYTKEDVEILLNTINKSTLKKYIFCSSGAVYKPSNTLIQEYFDTGENLNWGKYGIDKKEAEDFIVGSGVPYIIFRPTYIYGENSNLYREAYFFDRIIDNKVIPMPYGNNIITQFIHIDDLVKVFESAMKSQSESKIYNVTNSEIVTWEDIVETCGKIIGKEPIVKKIDVNQVKLEPRSYFPFRDVTYVLNIKQLIKDGLYKPQISLKEGLRKSYEWFRMVKPNLSDVRMMKNVNELVKD</sequence>
<evidence type="ECO:0000256" key="3">
    <source>
        <dbReference type="ARBA" id="ARBA00018569"/>
    </source>
</evidence>
<dbReference type="PANTHER" id="PTHR43725:SF8">
    <property type="entry name" value="CHLOROPLAST STEM-LOOP BINDING PROTEIN OF 41 KDA B, CHLOROPLASTIC"/>
    <property type="match status" value="1"/>
</dbReference>
<evidence type="ECO:0000259" key="6">
    <source>
        <dbReference type="Pfam" id="PF01370"/>
    </source>
</evidence>
<organism evidence="7 8">
    <name type="scientific">Clostridium chromiireducens</name>
    <dbReference type="NCBI Taxonomy" id="225345"/>
    <lineage>
        <taxon>Bacteria</taxon>
        <taxon>Bacillati</taxon>
        <taxon>Bacillota</taxon>
        <taxon>Clostridia</taxon>
        <taxon>Eubacteriales</taxon>
        <taxon>Clostridiaceae</taxon>
        <taxon>Clostridium</taxon>
    </lineage>
</organism>
<protein>
    <recommendedName>
        <fullName evidence="3">UDP-glucose 4-epimerase</fullName>
    </recommendedName>
    <alternativeName>
        <fullName evidence="5">Galactowaldenase</fullName>
    </alternativeName>
    <alternativeName>
        <fullName evidence="4">UDP-galactose 4-epimerase</fullName>
    </alternativeName>
</protein>
<dbReference type="PANTHER" id="PTHR43725">
    <property type="entry name" value="UDP-GLUCOSE 4-EPIMERASE"/>
    <property type="match status" value="1"/>
</dbReference>
<dbReference type="RefSeq" id="WP_160358637.1">
    <property type="nucleotide sequence ID" value="NZ_WSRQ01000009.1"/>
</dbReference>
<proteinExistence type="inferred from homology"/>
<dbReference type="GO" id="GO:0005996">
    <property type="term" value="P:monosaccharide metabolic process"/>
    <property type="evidence" value="ECO:0007669"/>
    <property type="project" value="TreeGrafter"/>
</dbReference>
<reference evidence="7" key="1">
    <citation type="submission" date="2019-12" db="EMBL/GenBank/DDBJ databases">
        <title>Microbes associate with the intestines of laboratory mice.</title>
        <authorList>
            <person name="Navarre W."/>
            <person name="Wong E."/>
        </authorList>
    </citation>
    <scope>NUCLEOTIDE SEQUENCE</scope>
    <source>
        <strain evidence="7">NM79_F5</strain>
    </source>
</reference>
<feature type="domain" description="NAD-dependent epimerase/dehydratase" evidence="6">
    <location>
        <begin position="4"/>
        <end position="212"/>
    </location>
</feature>
<dbReference type="InterPro" id="IPR001509">
    <property type="entry name" value="Epimerase_deHydtase"/>
</dbReference>
<dbReference type="Gene3D" id="3.40.50.720">
    <property type="entry name" value="NAD(P)-binding Rossmann-like Domain"/>
    <property type="match status" value="1"/>
</dbReference>
<accession>A0A964RKW1</accession>
<dbReference type="AlphaFoldDB" id="A0A964RKW1"/>
<evidence type="ECO:0000256" key="2">
    <source>
        <dbReference type="ARBA" id="ARBA00007637"/>
    </source>
</evidence>
<comment type="similarity">
    <text evidence="2">Belongs to the NAD(P)-dependent epimerase/dehydratase family.</text>
</comment>
<dbReference type="GO" id="GO:0003978">
    <property type="term" value="F:UDP-glucose 4-epimerase activity"/>
    <property type="evidence" value="ECO:0007669"/>
    <property type="project" value="TreeGrafter"/>
</dbReference>
<comment type="pathway">
    <text evidence="1">Carbohydrate metabolism; galactose metabolism.</text>
</comment>
<evidence type="ECO:0000256" key="4">
    <source>
        <dbReference type="ARBA" id="ARBA00031367"/>
    </source>
</evidence>
<evidence type="ECO:0000313" key="7">
    <source>
        <dbReference type="EMBL" id="MVX63499.1"/>
    </source>
</evidence>
<name>A0A964RKW1_9CLOT</name>
<evidence type="ECO:0000313" key="8">
    <source>
        <dbReference type="Proteomes" id="UP000656077"/>
    </source>
</evidence>
<comment type="caution">
    <text evidence="7">The sequence shown here is derived from an EMBL/GenBank/DDBJ whole genome shotgun (WGS) entry which is preliminary data.</text>
</comment>
<dbReference type="SUPFAM" id="SSF51735">
    <property type="entry name" value="NAD(P)-binding Rossmann-fold domains"/>
    <property type="match status" value="1"/>
</dbReference>
<dbReference type="Pfam" id="PF01370">
    <property type="entry name" value="Epimerase"/>
    <property type="match status" value="1"/>
</dbReference>
<dbReference type="GO" id="GO:0005829">
    <property type="term" value="C:cytosol"/>
    <property type="evidence" value="ECO:0007669"/>
    <property type="project" value="TreeGrafter"/>
</dbReference>
<dbReference type="Proteomes" id="UP000656077">
    <property type="component" value="Unassembled WGS sequence"/>
</dbReference>
<dbReference type="EMBL" id="WSRQ01000009">
    <property type="protein sequence ID" value="MVX63499.1"/>
    <property type="molecule type" value="Genomic_DNA"/>
</dbReference>
<gene>
    <name evidence="7" type="ORF">GKZ28_07310</name>
</gene>
<evidence type="ECO:0000256" key="1">
    <source>
        <dbReference type="ARBA" id="ARBA00004947"/>
    </source>
</evidence>
<dbReference type="InterPro" id="IPR036291">
    <property type="entry name" value="NAD(P)-bd_dom_sf"/>
</dbReference>
<evidence type="ECO:0000256" key="5">
    <source>
        <dbReference type="ARBA" id="ARBA00033067"/>
    </source>
</evidence>